<name>A0A9X0CHQ3_9CNID</name>
<keyword evidence="9" id="KW-1015">Disulfide bond</keyword>
<dbReference type="Pfam" id="PF13520">
    <property type="entry name" value="AA_permease_2"/>
    <property type="match status" value="1"/>
</dbReference>
<keyword evidence="4" id="KW-1003">Cell membrane</keyword>
<evidence type="ECO:0000256" key="14">
    <source>
        <dbReference type="ARBA" id="ARBA00052732"/>
    </source>
</evidence>
<keyword evidence="3" id="KW-0813">Transport</keyword>
<evidence type="ECO:0000256" key="1">
    <source>
        <dbReference type="ARBA" id="ARBA00004424"/>
    </source>
</evidence>
<dbReference type="PANTHER" id="PTHR11785">
    <property type="entry name" value="AMINO ACID TRANSPORTER"/>
    <property type="match status" value="1"/>
</dbReference>
<gene>
    <name evidence="20" type="primary">SLC7A9_2</name>
    <name evidence="20" type="ORF">OS493_009924</name>
</gene>
<evidence type="ECO:0000256" key="5">
    <source>
        <dbReference type="ARBA" id="ARBA00022553"/>
    </source>
</evidence>
<feature type="transmembrane region" description="Helical" evidence="19">
    <location>
        <begin position="152"/>
        <end position="172"/>
    </location>
</feature>
<dbReference type="Proteomes" id="UP001163046">
    <property type="component" value="Unassembled WGS sequence"/>
</dbReference>
<evidence type="ECO:0000256" key="10">
    <source>
        <dbReference type="ARBA" id="ARBA00051323"/>
    </source>
</evidence>
<evidence type="ECO:0000313" key="20">
    <source>
        <dbReference type="EMBL" id="KAJ7337072.1"/>
    </source>
</evidence>
<comment type="catalytic activity">
    <reaction evidence="14">
        <text>L-leucine(out) + L-arginine(in) = L-leucine(in) + L-arginine(out)</text>
        <dbReference type="Rhea" id="RHEA:71059"/>
        <dbReference type="ChEBI" id="CHEBI:32682"/>
        <dbReference type="ChEBI" id="CHEBI:57427"/>
    </reaction>
    <physiologicalReaction direction="left-to-right" evidence="14">
        <dbReference type="Rhea" id="RHEA:71060"/>
    </physiologicalReaction>
</comment>
<evidence type="ECO:0000256" key="3">
    <source>
        <dbReference type="ARBA" id="ARBA00022448"/>
    </source>
</evidence>
<feature type="transmembrane region" description="Helical" evidence="19">
    <location>
        <begin position="256"/>
        <end position="279"/>
    </location>
</feature>
<evidence type="ECO:0000256" key="2">
    <source>
        <dbReference type="ARBA" id="ARBA00009523"/>
    </source>
</evidence>
<keyword evidence="5" id="KW-0597">Phosphoprotein</keyword>
<feature type="transmembrane region" description="Helical" evidence="19">
    <location>
        <begin position="97"/>
        <end position="118"/>
    </location>
</feature>
<evidence type="ECO:0000256" key="19">
    <source>
        <dbReference type="SAM" id="Phobius"/>
    </source>
</evidence>
<evidence type="ECO:0000256" key="18">
    <source>
        <dbReference type="ARBA" id="ARBA00093193"/>
    </source>
</evidence>
<comment type="similarity">
    <text evidence="2">Belongs to the amino acid-polyamine-organocation (APC) superfamily.</text>
</comment>
<organism evidence="20 21">
    <name type="scientific">Desmophyllum pertusum</name>
    <dbReference type="NCBI Taxonomy" id="174260"/>
    <lineage>
        <taxon>Eukaryota</taxon>
        <taxon>Metazoa</taxon>
        <taxon>Cnidaria</taxon>
        <taxon>Anthozoa</taxon>
        <taxon>Hexacorallia</taxon>
        <taxon>Scleractinia</taxon>
        <taxon>Caryophylliina</taxon>
        <taxon>Caryophylliidae</taxon>
        <taxon>Desmophyllum</taxon>
    </lineage>
</organism>
<feature type="transmembrane region" description="Helical" evidence="19">
    <location>
        <begin position="440"/>
        <end position="460"/>
    </location>
</feature>
<keyword evidence="21" id="KW-1185">Reference proteome</keyword>
<comment type="catalytic activity">
    <reaction evidence="11">
        <text>L-cystine(out) + L-arginine(in) = L-cystine(in) + L-arginine(out)</text>
        <dbReference type="Rhea" id="RHEA:71075"/>
        <dbReference type="ChEBI" id="CHEBI:32682"/>
        <dbReference type="ChEBI" id="CHEBI:35491"/>
    </reaction>
    <physiologicalReaction direction="left-to-right" evidence="11">
        <dbReference type="Rhea" id="RHEA:71076"/>
    </physiologicalReaction>
</comment>
<evidence type="ECO:0000256" key="16">
    <source>
        <dbReference type="ARBA" id="ARBA00079910"/>
    </source>
</evidence>
<feature type="transmembrane region" description="Helical" evidence="19">
    <location>
        <begin position="413"/>
        <end position="434"/>
    </location>
</feature>
<dbReference type="GO" id="GO:0015179">
    <property type="term" value="F:L-amino acid transmembrane transporter activity"/>
    <property type="evidence" value="ECO:0007669"/>
    <property type="project" value="TreeGrafter"/>
</dbReference>
<dbReference type="Gene3D" id="1.20.1740.10">
    <property type="entry name" value="Amino acid/polyamine transporter I"/>
    <property type="match status" value="1"/>
</dbReference>
<proteinExistence type="inferred from homology"/>
<evidence type="ECO:0000313" key="21">
    <source>
        <dbReference type="Proteomes" id="UP001163046"/>
    </source>
</evidence>
<feature type="transmembrane region" description="Helical" evidence="19">
    <location>
        <begin position="29"/>
        <end position="49"/>
    </location>
</feature>
<dbReference type="InterPro" id="IPR050598">
    <property type="entry name" value="AminoAcid_Transporter"/>
</dbReference>
<evidence type="ECO:0000256" key="6">
    <source>
        <dbReference type="ARBA" id="ARBA00022692"/>
    </source>
</evidence>
<feature type="transmembrane region" description="Helical" evidence="19">
    <location>
        <begin position="352"/>
        <end position="369"/>
    </location>
</feature>
<comment type="catalytic activity">
    <reaction evidence="13">
        <text>L-cysteine(out) + L-arginine(in) = L-cysteine(in) + L-arginine(out)</text>
        <dbReference type="Rhea" id="RHEA:71071"/>
        <dbReference type="ChEBI" id="CHEBI:32682"/>
        <dbReference type="ChEBI" id="CHEBI:35235"/>
    </reaction>
    <physiologicalReaction direction="left-to-right" evidence="13">
        <dbReference type="Rhea" id="RHEA:71072"/>
    </physiologicalReaction>
</comment>
<evidence type="ECO:0000256" key="9">
    <source>
        <dbReference type="ARBA" id="ARBA00023157"/>
    </source>
</evidence>
<comment type="catalytic activity">
    <reaction evidence="10">
        <text>L-lysine(out) + L-arginine(in) = L-lysine(in) + L-arginine(out)</text>
        <dbReference type="Rhea" id="RHEA:70827"/>
        <dbReference type="ChEBI" id="CHEBI:32551"/>
        <dbReference type="ChEBI" id="CHEBI:32682"/>
    </reaction>
    <physiologicalReaction direction="left-to-right" evidence="10">
        <dbReference type="Rhea" id="RHEA:70828"/>
    </physiologicalReaction>
</comment>
<feature type="transmembrane region" description="Helical" evidence="19">
    <location>
        <begin position="61"/>
        <end position="85"/>
    </location>
</feature>
<keyword evidence="6 19" id="KW-0812">Transmembrane</keyword>
<dbReference type="PIRSF" id="PIRSF006060">
    <property type="entry name" value="AA_transporter"/>
    <property type="match status" value="1"/>
</dbReference>
<reference evidence="20" key="1">
    <citation type="submission" date="2023-01" db="EMBL/GenBank/DDBJ databases">
        <title>Genome assembly of the deep-sea coral Lophelia pertusa.</title>
        <authorList>
            <person name="Herrera S."/>
            <person name="Cordes E."/>
        </authorList>
    </citation>
    <scope>NUCLEOTIDE SEQUENCE</scope>
    <source>
        <strain evidence="20">USNM1676648</strain>
        <tissue evidence="20">Polyp</tissue>
    </source>
</reference>
<evidence type="ECO:0000256" key="7">
    <source>
        <dbReference type="ARBA" id="ARBA00022989"/>
    </source>
</evidence>
<feature type="transmembrane region" description="Helical" evidence="19">
    <location>
        <begin position="381"/>
        <end position="401"/>
    </location>
</feature>
<accession>A0A9X0CHQ3</accession>
<keyword evidence="8 19" id="KW-0472">Membrane</keyword>
<feature type="transmembrane region" description="Helical" evidence="19">
    <location>
        <begin position="178"/>
        <end position="199"/>
    </location>
</feature>
<evidence type="ECO:0000256" key="8">
    <source>
        <dbReference type="ARBA" id="ARBA00023136"/>
    </source>
</evidence>
<comment type="catalytic activity">
    <reaction evidence="12">
        <text>L-histidine(out) + L-arginine(in) = L-histidine(in) + L-arginine(out)</text>
        <dbReference type="Rhea" id="RHEA:71063"/>
        <dbReference type="ChEBI" id="CHEBI:32682"/>
        <dbReference type="ChEBI" id="CHEBI:57595"/>
    </reaction>
    <physiologicalReaction direction="left-to-right" evidence="12">
        <dbReference type="Rhea" id="RHEA:71064"/>
    </physiologicalReaction>
</comment>
<feature type="transmembrane region" description="Helical" evidence="19">
    <location>
        <begin position="299"/>
        <end position="331"/>
    </location>
</feature>
<dbReference type="OrthoDB" id="5982228at2759"/>
<sequence>MVDEINEEGPVIETKARKKGSFVGLQRELGLISGISLIVGTMIGSGIFASPRYVMEHSGSVGLTLIVWSLCGVLAMLGALCYAELGTMIPLCGADYVYMLQAFGPLPAFLYSWTTVIVIQPSQFAIICLTFGAYLIEPIFPGCGDREDLQPVVKLLAALAIGVIMFVNAASVKWAARMQIVFTVCKMVAIIMLIITGLVRLGQGFTASFENSFNNTTKSIGLVGYAFYNGLWAYDGWSNLNYATEELKNPYRNLPLSIMIGIPLVTVCYVLVNIAYFAVLTPAEVMTTSAVAVTLADRLYGVMAWVIPIFVASSTFGAANGSAFSGGRLVFSAAREGHLPKFLAMIHTKRHTPLPAMLFTSIIAWIMLLPNSSSFETLINYFSFAAWVFYGCTVCALLWLRYKKPEMKRPYKVALPIPILVVLASIYLIVAPFYEAPLESFLCLLFILAGIPFYLVFVYFKIVPQSFSDFLARLTFKLQKIFDVAFPEREDQIYTGL</sequence>
<dbReference type="PANTHER" id="PTHR11785:SF512">
    <property type="entry name" value="SOBREMESA, ISOFORM B"/>
    <property type="match status" value="1"/>
</dbReference>
<dbReference type="GO" id="GO:0016324">
    <property type="term" value="C:apical plasma membrane"/>
    <property type="evidence" value="ECO:0007669"/>
    <property type="project" value="UniProtKB-SubCell"/>
</dbReference>
<evidence type="ECO:0000256" key="12">
    <source>
        <dbReference type="ARBA" id="ARBA00051835"/>
    </source>
</evidence>
<evidence type="ECO:0000256" key="4">
    <source>
        <dbReference type="ARBA" id="ARBA00022475"/>
    </source>
</evidence>
<protein>
    <recommendedName>
        <fullName evidence="15">b(0,+)-type amino acid transporter 1</fullName>
    </recommendedName>
    <alternativeName>
        <fullName evidence="16">Glycoprotein-associated amino acid transporter b0,+AT1</fullName>
    </alternativeName>
    <alternativeName>
        <fullName evidence="17">Solute carrier family 7 member 9</fullName>
    </alternativeName>
</protein>
<comment type="catalytic activity">
    <reaction evidence="18">
        <text>L-phenylalanine(out) + L-arginine(in) = L-phenylalanine(in) + L-arginine(out)</text>
        <dbReference type="Rhea" id="RHEA:71067"/>
        <dbReference type="ChEBI" id="CHEBI:32682"/>
        <dbReference type="ChEBI" id="CHEBI:58095"/>
    </reaction>
    <physiologicalReaction direction="left-to-right" evidence="18">
        <dbReference type="Rhea" id="RHEA:71068"/>
    </physiologicalReaction>
</comment>
<comment type="subcellular location">
    <subcellularLocation>
        <location evidence="1">Apical cell membrane</location>
        <topology evidence="1">Multi-pass membrane protein</topology>
    </subcellularLocation>
</comment>
<evidence type="ECO:0000256" key="17">
    <source>
        <dbReference type="ARBA" id="ARBA00083296"/>
    </source>
</evidence>
<keyword evidence="7 19" id="KW-1133">Transmembrane helix</keyword>
<dbReference type="FunFam" id="1.20.1740.10:FF:000015">
    <property type="entry name" value="B(0,+)-type amino acid transporter 1"/>
    <property type="match status" value="1"/>
</dbReference>
<evidence type="ECO:0000256" key="15">
    <source>
        <dbReference type="ARBA" id="ARBA00074336"/>
    </source>
</evidence>
<evidence type="ECO:0000256" key="11">
    <source>
        <dbReference type="ARBA" id="ARBA00051814"/>
    </source>
</evidence>
<dbReference type="EMBL" id="MU827781">
    <property type="protein sequence ID" value="KAJ7337072.1"/>
    <property type="molecule type" value="Genomic_DNA"/>
</dbReference>
<feature type="transmembrane region" description="Helical" evidence="19">
    <location>
        <begin position="124"/>
        <end position="140"/>
    </location>
</feature>
<dbReference type="InterPro" id="IPR002293">
    <property type="entry name" value="AA/rel_permease1"/>
</dbReference>
<comment type="caution">
    <text evidence="20">The sequence shown here is derived from an EMBL/GenBank/DDBJ whole genome shotgun (WGS) entry which is preliminary data.</text>
</comment>
<dbReference type="AlphaFoldDB" id="A0A9X0CHQ3"/>
<evidence type="ECO:0000256" key="13">
    <source>
        <dbReference type="ARBA" id="ARBA00052179"/>
    </source>
</evidence>